<dbReference type="AlphaFoldDB" id="A0ABD1XLG8"/>
<sequence length="245" mass="28375">MFSGAANGLSSGVHSSGTNTTATTGGRLLSLHVHYEDAGARVRDVELERETTELEKRYRATVLRSKKREEAFQVQISGLERENDKQAKLLEVLDLRSPTLRKHRLEESLPIPETSSRSPEGGRYSKGKDLNISLLRDELIQVRAELEVSEFRLELERNKKEEMTEELIALQHQKAVSDDTKFKLENDKQKFQAEKSELRELRGLRRTFEVERLELVELWCQMKEFEAMKYATRTCVINWHVKKDS</sequence>
<evidence type="ECO:0000256" key="1">
    <source>
        <dbReference type="SAM" id="Coils"/>
    </source>
</evidence>
<proteinExistence type="predicted"/>
<dbReference type="EMBL" id="JBHFFA010000008">
    <property type="protein sequence ID" value="KAL2609784.1"/>
    <property type="molecule type" value="Genomic_DNA"/>
</dbReference>
<comment type="caution">
    <text evidence="3">The sequence shown here is derived from an EMBL/GenBank/DDBJ whole genome shotgun (WGS) entry which is preliminary data.</text>
</comment>
<evidence type="ECO:0000313" key="3">
    <source>
        <dbReference type="EMBL" id="KAL2609784.1"/>
    </source>
</evidence>
<protein>
    <submittedName>
        <fullName evidence="3">Uncharacterized protein</fullName>
    </submittedName>
</protein>
<organism evidence="3 4">
    <name type="scientific">Riccia fluitans</name>
    <dbReference type="NCBI Taxonomy" id="41844"/>
    <lineage>
        <taxon>Eukaryota</taxon>
        <taxon>Viridiplantae</taxon>
        <taxon>Streptophyta</taxon>
        <taxon>Embryophyta</taxon>
        <taxon>Marchantiophyta</taxon>
        <taxon>Marchantiopsida</taxon>
        <taxon>Marchantiidae</taxon>
        <taxon>Marchantiales</taxon>
        <taxon>Ricciaceae</taxon>
        <taxon>Riccia</taxon>
    </lineage>
</organism>
<feature type="coiled-coil region" evidence="1">
    <location>
        <begin position="146"/>
        <end position="204"/>
    </location>
</feature>
<keyword evidence="4" id="KW-1185">Reference proteome</keyword>
<feature type="region of interest" description="Disordered" evidence="2">
    <location>
        <begin position="104"/>
        <end position="127"/>
    </location>
</feature>
<dbReference type="Proteomes" id="UP001605036">
    <property type="component" value="Unassembled WGS sequence"/>
</dbReference>
<keyword evidence="1" id="KW-0175">Coiled coil</keyword>
<evidence type="ECO:0000256" key="2">
    <source>
        <dbReference type="SAM" id="MobiDB-lite"/>
    </source>
</evidence>
<evidence type="ECO:0000313" key="4">
    <source>
        <dbReference type="Proteomes" id="UP001605036"/>
    </source>
</evidence>
<gene>
    <name evidence="3" type="ORF">R1flu_028357</name>
</gene>
<accession>A0ABD1XLG8</accession>
<feature type="region of interest" description="Disordered" evidence="2">
    <location>
        <begin position="1"/>
        <end position="21"/>
    </location>
</feature>
<reference evidence="3 4" key="1">
    <citation type="submission" date="2024-09" db="EMBL/GenBank/DDBJ databases">
        <title>Chromosome-scale assembly of Riccia fluitans.</title>
        <authorList>
            <person name="Paukszto L."/>
            <person name="Sawicki J."/>
            <person name="Karawczyk K."/>
            <person name="Piernik-Szablinska J."/>
            <person name="Szczecinska M."/>
            <person name="Mazdziarz M."/>
        </authorList>
    </citation>
    <scope>NUCLEOTIDE SEQUENCE [LARGE SCALE GENOMIC DNA]</scope>
    <source>
        <strain evidence="3">Rf_01</strain>
        <tissue evidence="3">Aerial parts of the thallus</tissue>
    </source>
</reference>
<name>A0ABD1XLG8_9MARC</name>